<feature type="domain" description="TonB-dependent receptor-like beta-barrel" evidence="15">
    <location>
        <begin position="302"/>
        <end position="786"/>
    </location>
</feature>
<dbReference type="STRING" id="1217721.HY57_04755"/>
<evidence type="ECO:0000313" key="17">
    <source>
        <dbReference type="EMBL" id="AIF46622.1"/>
    </source>
</evidence>
<dbReference type="InterPro" id="IPR036942">
    <property type="entry name" value="Beta-barrel_TonB_sf"/>
</dbReference>
<organism evidence="17 18">
    <name type="scientific">Dyella japonica A8</name>
    <dbReference type="NCBI Taxonomy" id="1217721"/>
    <lineage>
        <taxon>Bacteria</taxon>
        <taxon>Pseudomonadati</taxon>
        <taxon>Pseudomonadota</taxon>
        <taxon>Gammaproteobacteria</taxon>
        <taxon>Lysobacterales</taxon>
        <taxon>Rhodanobacteraceae</taxon>
        <taxon>Dyella</taxon>
    </lineage>
</organism>
<dbReference type="Proteomes" id="UP000027987">
    <property type="component" value="Chromosome"/>
</dbReference>
<keyword evidence="4" id="KW-0410">Iron transport</keyword>
<evidence type="ECO:0000256" key="13">
    <source>
        <dbReference type="SAM" id="MobiDB-lite"/>
    </source>
</evidence>
<feature type="region of interest" description="Disordered" evidence="13">
    <location>
        <begin position="28"/>
        <end position="59"/>
    </location>
</feature>
<dbReference type="Gene3D" id="2.40.170.20">
    <property type="entry name" value="TonB-dependent receptor, beta-barrel domain"/>
    <property type="match status" value="1"/>
</dbReference>
<dbReference type="InterPro" id="IPR012910">
    <property type="entry name" value="Plug_dom"/>
</dbReference>
<dbReference type="GO" id="GO:0009279">
    <property type="term" value="C:cell outer membrane"/>
    <property type="evidence" value="ECO:0007669"/>
    <property type="project" value="UniProtKB-SubCell"/>
</dbReference>
<keyword evidence="17" id="KW-0675">Receptor</keyword>
<evidence type="ECO:0000259" key="15">
    <source>
        <dbReference type="Pfam" id="PF00593"/>
    </source>
</evidence>
<evidence type="ECO:0000256" key="6">
    <source>
        <dbReference type="ARBA" id="ARBA00023004"/>
    </source>
</evidence>
<evidence type="ECO:0000313" key="18">
    <source>
        <dbReference type="Proteomes" id="UP000027987"/>
    </source>
</evidence>
<comment type="similarity">
    <text evidence="11 12">Belongs to the TonB-dependent receptor family.</text>
</comment>
<dbReference type="Gene3D" id="2.170.130.10">
    <property type="entry name" value="TonB-dependent receptor, plug domain"/>
    <property type="match status" value="1"/>
</dbReference>
<dbReference type="HOGENOM" id="CLU_008287_15_0_6"/>
<keyword evidence="7" id="KW-0406">Ion transport</keyword>
<dbReference type="EMBL" id="CP008884">
    <property type="protein sequence ID" value="AIF46622.1"/>
    <property type="molecule type" value="Genomic_DNA"/>
</dbReference>
<keyword evidence="5 11" id="KW-0812">Transmembrane</keyword>
<sequence length="825" mass="90159">MKLRYSALYIAMSLVLAPGVVLAADQDAAPQGASSQNTPSQGGPSQGGPSQGVASPADKKVKQLDAISVSATKRETPLQKTPVAVSAITPDTLDKERVMTVQDLTKLVPGLQGTSEGDHGVVTLTLRGIGNDSAKTEYADPEVATFVDGVYAPRAEAASGLLLDMDGVEVLRGPQGTLWGRNSTAGAISFQTAKPEIGAGFYGNAQVEAGNYNQIGARAAFNLPISDTFAMRVAVVHEQHDGYVDYQNPSSELPSVAQQQQAYLASGGSLANFKAIDPSQYVQGGQKYNSQDQSAARVSALWQPSDSFKWNLSYEYFVDRGTPDLSLMQTPRQGQDFWSALIDTAPYLDRTSKTLRSRMDWNINDGMQLSYIAGYNRYSGKSDFDQDVGVAVPTSFTTGGVYQDDRTNYSNYESWSQEVDLKSTGPQTVDWIVGAYYGYEDNNIRFDIPIMNGTRYGSVNWQGSFIQPKETVESYALFGQATWHITDHWRLTGGARWSHDDKENKGGINWGWDYNPAVPQVPISPGVTPDPSNGFSISQRNSAKYSKSKPTWLLRLDTDVGANGLLYASVSTGYKSGGTQDAGTLYKPETLTNYEIGSKFTFLDGHMTWNSAIYYEDFKNFQLSAPIVYPDGNHGLGFSNVGGSTKVLGIESELAYQQKDDRFNLIFSAIPKKELGTLIYAGSNDYQGLPACPPASNLANCMNVTGNDLPHAPNVSLTGIYEHDFHLSNGGRLTPRISAQYQSTQWLSYFNLGSGDQQKAYTRGDLSLRYTEPGDKWWVNAYVQNVSDDKIRTSAGRFLMSDGSLQYVSQYLAPRTYGVQLGVWF</sequence>
<gene>
    <name evidence="17" type="ORF">HY57_04755</name>
</gene>
<feature type="chain" id="PRO_5001706666" evidence="14">
    <location>
        <begin position="24"/>
        <end position="825"/>
    </location>
</feature>
<evidence type="ECO:0000256" key="3">
    <source>
        <dbReference type="ARBA" id="ARBA00022452"/>
    </source>
</evidence>
<evidence type="ECO:0000256" key="5">
    <source>
        <dbReference type="ARBA" id="ARBA00022692"/>
    </source>
</evidence>
<reference evidence="17 18" key="1">
    <citation type="submission" date="2014-07" db="EMBL/GenBank/DDBJ databases">
        <title>Complete Genome Sequence of Dyella japonica Strain A8 Isolated from Malaysian Tropical Soil.</title>
        <authorList>
            <person name="Hui R.K.H."/>
            <person name="Chen J.-W."/>
            <person name="Chan K.-G."/>
            <person name="Leung F.C.C."/>
        </authorList>
    </citation>
    <scope>NUCLEOTIDE SEQUENCE [LARGE SCALE GENOMIC DNA]</scope>
    <source>
        <strain evidence="17 18">A8</strain>
    </source>
</reference>
<dbReference type="Pfam" id="PF00593">
    <property type="entry name" value="TonB_dep_Rec_b-barrel"/>
    <property type="match status" value="1"/>
</dbReference>
<evidence type="ECO:0000256" key="9">
    <source>
        <dbReference type="ARBA" id="ARBA00023136"/>
    </source>
</evidence>
<dbReference type="InterPro" id="IPR037066">
    <property type="entry name" value="Plug_dom_sf"/>
</dbReference>
<dbReference type="GO" id="GO:0006826">
    <property type="term" value="P:iron ion transport"/>
    <property type="evidence" value="ECO:0007669"/>
    <property type="project" value="UniProtKB-KW"/>
</dbReference>
<dbReference type="Pfam" id="PF07715">
    <property type="entry name" value="Plug"/>
    <property type="match status" value="1"/>
</dbReference>
<evidence type="ECO:0000256" key="4">
    <source>
        <dbReference type="ARBA" id="ARBA00022496"/>
    </source>
</evidence>
<keyword evidence="3 11" id="KW-1134">Transmembrane beta strand</keyword>
<dbReference type="PANTHER" id="PTHR32552">
    <property type="entry name" value="FERRICHROME IRON RECEPTOR-RELATED"/>
    <property type="match status" value="1"/>
</dbReference>
<keyword evidence="14" id="KW-0732">Signal</keyword>
<name>A0A075JYU0_9GAMM</name>
<evidence type="ECO:0000256" key="7">
    <source>
        <dbReference type="ARBA" id="ARBA00023065"/>
    </source>
</evidence>
<evidence type="ECO:0000259" key="16">
    <source>
        <dbReference type="Pfam" id="PF07715"/>
    </source>
</evidence>
<keyword evidence="2 11" id="KW-0813">Transport</keyword>
<dbReference type="InterPro" id="IPR000531">
    <property type="entry name" value="Beta-barrel_TonB"/>
</dbReference>
<feature type="domain" description="TonB-dependent receptor plug" evidence="16">
    <location>
        <begin position="78"/>
        <end position="187"/>
    </location>
</feature>
<dbReference type="OrthoDB" id="127311at2"/>
<evidence type="ECO:0000256" key="2">
    <source>
        <dbReference type="ARBA" id="ARBA00022448"/>
    </source>
</evidence>
<proteinExistence type="inferred from homology"/>
<keyword evidence="18" id="KW-1185">Reference proteome</keyword>
<dbReference type="PANTHER" id="PTHR32552:SF81">
    <property type="entry name" value="TONB-DEPENDENT OUTER MEMBRANE RECEPTOR"/>
    <property type="match status" value="1"/>
</dbReference>
<keyword evidence="6" id="KW-0408">Iron</keyword>
<keyword evidence="9 11" id="KW-0472">Membrane</keyword>
<evidence type="ECO:0000256" key="14">
    <source>
        <dbReference type="SAM" id="SignalP"/>
    </source>
</evidence>
<evidence type="ECO:0000256" key="12">
    <source>
        <dbReference type="RuleBase" id="RU003357"/>
    </source>
</evidence>
<dbReference type="RefSeq" id="WP_019465148.1">
    <property type="nucleotide sequence ID" value="NZ_ALOY01000149.1"/>
</dbReference>
<accession>A0A075JYU0</accession>
<evidence type="ECO:0000256" key="8">
    <source>
        <dbReference type="ARBA" id="ARBA00023077"/>
    </source>
</evidence>
<evidence type="ECO:0000256" key="11">
    <source>
        <dbReference type="PROSITE-ProRule" id="PRU01360"/>
    </source>
</evidence>
<dbReference type="AlphaFoldDB" id="A0A075JYU0"/>
<evidence type="ECO:0000256" key="1">
    <source>
        <dbReference type="ARBA" id="ARBA00004571"/>
    </source>
</evidence>
<dbReference type="InterPro" id="IPR039426">
    <property type="entry name" value="TonB-dep_rcpt-like"/>
</dbReference>
<dbReference type="SUPFAM" id="SSF56935">
    <property type="entry name" value="Porins"/>
    <property type="match status" value="1"/>
</dbReference>
<dbReference type="PROSITE" id="PS52016">
    <property type="entry name" value="TONB_DEPENDENT_REC_3"/>
    <property type="match status" value="1"/>
</dbReference>
<feature type="signal peptide" evidence="14">
    <location>
        <begin position="1"/>
        <end position="23"/>
    </location>
</feature>
<comment type="subcellular location">
    <subcellularLocation>
        <location evidence="1 11">Cell outer membrane</location>
        <topology evidence="1 11">Multi-pass membrane protein</topology>
    </subcellularLocation>
</comment>
<dbReference type="KEGG" id="dja:HY57_04755"/>
<keyword evidence="8 12" id="KW-0798">TonB box</keyword>
<dbReference type="PATRIC" id="fig|1217721.7.peg.996"/>
<evidence type="ECO:0000256" key="10">
    <source>
        <dbReference type="ARBA" id="ARBA00023237"/>
    </source>
</evidence>
<keyword evidence="10 11" id="KW-0998">Cell outer membrane</keyword>
<protein>
    <submittedName>
        <fullName evidence="17">TonB-dependent receptor</fullName>
    </submittedName>
</protein>